<name>A0A9W8XCE1_9PLEO</name>
<keyword evidence="11" id="KW-0131">Cell cycle</keyword>
<keyword evidence="8 14" id="KW-0175">Coiled coil</keyword>
<feature type="domain" description="Kinesin motor" evidence="16">
    <location>
        <begin position="73"/>
        <end position="416"/>
    </location>
</feature>
<dbReference type="Gene3D" id="3.40.850.10">
    <property type="entry name" value="Kinesin motor domain"/>
    <property type="match status" value="1"/>
</dbReference>
<keyword evidence="9 13" id="KW-0505">Motor protein</keyword>
<feature type="binding site" evidence="13">
    <location>
        <begin position="159"/>
        <end position="166"/>
    </location>
    <ligand>
        <name>ATP</name>
        <dbReference type="ChEBI" id="CHEBI:30616"/>
    </ligand>
</feature>
<feature type="compositionally biased region" description="Low complexity" evidence="15">
    <location>
        <begin position="1025"/>
        <end position="1035"/>
    </location>
</feature>
<keyword evidence="2" id="KW-0963">Cytoplasm</keyword>
<feature type="coiled-coil region" evidence="14">
    <location>
        <begin position="632"/>
        <end position="691"/>
    </location>
</feature>
<keyword evidence="3" id="KW-0132">Cell division</keyword>
<comment type="similarity">
    <text evidence="12">Belongs to the TRAFAC class myosin-kinesin ATPase superfamily. Kinesin family. KIN-5/BimC subfamily.</text>
</comment>
<dbReference type="PROSITE" id="PS00411">
    <property type="entry name" value="KINESIN_MOTOR_1"/>
    <property type="match status" value="1"/>
</dbReference>
<dbReference type="GO" id="GO:0005876">
    <property type="term" value="C:spindle microtubule"/>
    <property type="evidence" value="ECO:0007669"/>
    <property type="project" value="TreeGrafter"/>
</dbReference>
<proteinExistence type="inferred from homology"/>
<evidence type="ECO:0000256" key="2">
    <source>
        <dbReference type="ARBA" id="ARBA00022490"/>
    </source>
</evidence>
<gene>
    <name evidence="17" type="primary">KIP1_2</name>
    <name evidence="17" type="ORF">N0V89_010248</name>
</gene>
<feature type="compositionally biased region" description="Polar residues" evidence="15">
    <location>
        <begin position="16"/>
        <end position="29"/>
    </location>
</feature>
<evidence type="ECO:0000313" key="17">
    <source>
        <dbReference type="EMBL" id="KAJ4346319.1"/>
    </source>
</evidence>
<keyword evidence="18" id="KW-1185">Reference proteome</keyword>
<protein>
    <submittedName>
        <fullName evidence="17">Kinesin- motor protein</fullName>
    </submittedName>
</protein>
<feature type="coiled-coil region" evidence="14">
    <location>
        <begin position="736"/>
        <end position="810"/>
    </location>
</feature>
<dbReference type="FunFam" id="3.40.850.10:FF:000051">
    <property type="entry name" value="Kinesin-like protein bimC"/>
    <property type="match status" value="1"/>
</dbReference>
<dbReference type="InterPro" id="IPR036961">
    <property type="entry name" value="Kinesin_motor_dom_sf"/>
</dbReference>
<feature type="region of interest" description="Disordered" evidence="15">
    <location>
        <begin position="1"/>
        <end position="71"/>
    </location>
</feature>
<evidence type="ECO:0000313" key="18">
    <source>
        <dbReference type="Proteomes" id="UP001140513"/>
    </source>
</evidence>
<dbReference type="OrthoDB" id="3176171at2759"/>
<evidence type="ECO:0000256" key="15">
    <source>
        <dbReference type="SAM" id="MobiDB-lite"/>
    </source>
</evidence>
<evidence type="ECO:0000256" key="7">
    <source>
        <dbReference type="ARBA" id="ARBA00022840"/>
    </source>
</evidence>
<accession>A0A9W8XCE1</accession>
<dbReference type="Proteomes" id="UP001140513">
    <property type="component" value="Unassembled WGS sequence"/>
</dbReference>
<dbReference type="InterPro" id="IPR019821">
    <property type="entry name" value="Kinesin_motor_CS"/>
</dbReference>
<dbReference type="InterPro" id="IPR047149">
    <property type="entry name" value="KIF11-like"/>
</dbReference>
<dbReference type="PROSITE" id="PS50067">
    <property type="entry name" value="KINESIN_MOTOR_2"/>
    <property type="match status" value="1"/>
</dbReference>
<dbReference type="GO" id="GO:0008017">
    <property type="term" value="F:microtubule binding"/>
    <property type="evidence" value="ECO:0007669"/>
    <property type="project" value="InterPro"/>
</dbReference>
<sequence>MPPLPTRRTAAAVSLRATSMTPSLMNNGRASPADSFPSTASGVGTKREEPDSDDAASTTTPRMNHRDSGDETKIDVFVRCRGRNEREVRENSGVVVNTHGVKGRTVELSMGPNALSNKTYSFDRVFSPTADQQMIFDEVVTPILDEVLKGFNCTIFAYGQTGTGKTYTMSGDISDHTLLPDDAGIIPRVLHSLFLKLGSLPNSPTSGAAPENSVKVSFIELYNEELRDLLSAEDKSNLKIFDGDSKRGAATVVQGMEERHIPSAKKAIQLLRNGSHKRQVAATKCNDVSSRSHTVFTVTVYTKRTLASGKELVCSGKLNLVDLAGSENIGRSGAENKRAAEAGLINRSLLTLGRVINGLVDRLAHIPYRESKLTRLLQDSLGGRTKTCIIVTISPTRLNLEETISSLDYAFRAKNIRNKPQINKLISKKTLLKEFTVEIERLKSELTATRQRNGVYLTHEAYEELINESESHSILVKEQREKIETIECKLARKGQDLLEITSNFDTLKKDSETTKGLLDSTKSSLEKTKAALAHTRRMLNEETFVRQQHERTEEQLTSLNRELVTTLGQSTTDNTSLHLGLRRRLELHAQNQEQYGVTQRNVVDVTTLVEGRLAELQTEQQGLVEALSGRMQAFVKHELEELNTARTDLEKKSTAFERSHREVTGQTTQSKNEMNQVLDEVKMLREALEEKVGAGLNDLSVATRRISEGIMAEVETLHTQLHLSYFNLSMDLKTTFDDMSKEISEQREEMQRLQDEMAEANQQLERSQSQSVDTLSDLVDKERTVREQENKDLMQRIEKLVEANAQQQALRIGVIAKISAQLRSAGQSHSAAGASFEDGSEQLAERLRNFSSRLIKSHDTMNTRIQGDHATASKHTENLRAVSSSVPDETARMVKEHVQHLDTEMRALTTIVDSIQEKNNTAHAAQRRSFSALTSTVQDSYANIGGAFTASFDRVEGLGNYVAEQTDGLRENLLHLDKDAHIRRQLAELRQRVEHNKLEKYIRTGQTPTRREYSYPTAGTWGDEPSSSSRPRNPSKTPMFADNYDVSRQQMENGSVVRAGTVNNATSLRELDINTMNNTTTKSNITSIKDSVLSEKDNASSNALAPFPSLKRPAVISASEESKIPPKKRGPRSTMVPSSAMLADRENLMMPNLSASVGHGAVFPLGRTLRSHNRSR</sequence>
<dbReference type="GeneID" id="80913778"/>
<dbReference type="AlphaFoldDB" id="A0A9W8XCE1"/>
<keyword evidence="10" id="KW-0206">Cytoskeleton</keyword>
<evidence type="ECO:0000256" key="4">
    <source>
        <dbReference type="ARBA" id="ARBA00022701"/>
    </source>
</evidence>
<evidence type="ECO:0000256" key="5">
    <source>
        <dbReference type="ARBA" id="ARBA00022741"/>
    </source>
</evidence>
<feature type="region of interest" description="Disordered" evidence="15">
    <location>
        <begin position="1115"/>
        <end position="1141"/>
    </location>
</feature>
<dbReference type="GO" id="GO:0000073">
    <property type="term" value="P:initial mitotic spindle pole body separation"/>
    <property type="evidence" value="ECO:0007669"/>
    <property type="project" value="TreeGrafter"/>
</dbReference>
<comment type="subcellular location">
    <subcellularLocation>
        <location evidence="1">Cytoplasm</location>
        <location evidence="1">Cytoskeleton</location>
    </subcellularLocation>
</comment>
<keyword evidence="6" id="KW-0498">Mitosis</keyword>
<evidence type="ECO:0000256" key="6">
    <source>
        <dbReference type="ARBA" id="ARBA00022776"/>
    </source>
</evidence>
<dbReference type="GO" id="GO:0051301">
    <property type="term" value="P:cell division"/>
    <property type="evidence" value="ECO:0007669"/>
    <property type="project" value="UniProtKB-KW"/>
</dbReference>
<dbReference type="InterPro" id="IPR027417">
    <property type="entry name" value="P-loop_NTPase"/>
</dbReference>
<dbReference type="EMBL" id="JAPEUX010000008">
    <property type="protein sequence ID" value="KAJ4346319.1"/>
    <property type="molecule type" value="Genomic_DNA"/>
</dbReference>
<evidence type="ECO:0000256" key="1">
    <source>
        <dbReference type="ARBA" id="ARBA00004245"/>
    </source>
</evidence>
<evidence type="ECO:0000256" key="3">
    <source>
        <dbReference type="ARBA" id="ARBA00022618"/>
    </source>
</evidence>
<keyword evidence="5 13" id="KW-0547">Nucleotide-binding</keyword>
<dbReference type="SMART" id="SM00129">
    <property type="entry name" value="KISc"/>
    <property type="match status" value="1"/>
</dbReference>
<evidence type="ECO:0000256" key="10">
    <source>
        <dbReference type="ARBA" id="ARBA00023212"/>
    </source>
</evidence>
<dbReference type="PRINTS" id="PR00380">
    <property type="entry name" value="KINESINHEAVY"/>
</dbReference>
<dbReference type="GO" id="GO:0008574">
    <property type="term" value="F:plus-end-directed microtubule motor activity"/>
    <property type="evidence" value="ECO:0007669"/>
    <property type="project" value="TreeGrafter"/>
</dbReference>
<dbReference type="PANTHER" id="PTHR47970">
    <property type="entry name" value="KINESIN-LIKE PROTEIN KIF11"/>
    <property type="match status" value="1"/>
</dbReference>
<evidence type="ECO:0000256" key="8">
    <source>
        <dbReference type="ARBA" id="ARBA00023054"/>
    </source>
</evidence>
<evidence type="ECO:0000256" key="9">
    <source>
        <dbReference type="ARBA" id="ARBA00023175"/>
    </source>
</evidence>
<comment type="caution">
    <text evidence="17">The sequence shown here is derived from an EMBL/GenBank/DDBJ whole genome shotgun (WGS) entry which is preliminary data.</text>
</comment>
<dbReference type="GO" id="GO:0005524">
    <property type="term" value="F:ATP binding"/>
    <property type="evidence" value="ECO:0007669"/>
    <property type="project" value="UniProtKB-UniRule"/>
</dbReference>
<dbReference type="GO" id="GO:0005634">
    <property type="term" value="C:nucleus"/>
    <property type="evidence" value="ECO:0007669"/>
    <property type="project" value="TreeGrafter"/>
</dbReference>
<evidence type="ECO:0000256" key="13">
    <source>
        <dbReference type="PROSITE-ProRule" id="PRU00283"/>
    </source>
</evidence>
<evidence type="ECO:0000259" key="16">
    <source>
        <dbReference type="PROSITE" id="PS50067"/>
    </source>
</evidence>
<dbReference type="RefSeq" id="XP_056066119.1">
    <property type="nucleotide sequence ID" value="XM_056218992.1"/>
</dbReference>
<evidence type="ECO:0000256" key="14">
    <source>
        <dbReference type="SAM" id="Coils"/>
    </source>
</evidence>
<dbReference type="CDD" id="cd01364">
    <property type="entry name" value="KISc_BimC_Eg5"/>
    <property type="match status" value="1"/>
</dbReference>
<organism evidence="17 18">
    <name type="scientific">Didymosphaeria variabile</name>
    <dbReference type="NCBI Taxonomy" id="1932322"/>
    <lineage>
        <taxon>Eukaryota</taxon>
        <taxon>Fungi</taxon>
        <taxon>Dikarya</taxon>
        <taxon>Ascomycota</taxon>
        <taxon>Pezizomycotina</taxon>
        <taxon>Dothideomycetes</taxon>
        <taxon>Pleosporomycetidae</taxon>
        <taxon>Pleosporales</taxon>
        <taxon>Massarineae</taxon>
        <taxon>Didymosphaeriaceae</taxon>
        <taxon>Didymosphaeria</taxon>
    </lineage>
</organism>
<dbReference type="GO" id="GO:0072686">
    <property type="term" value="C:mitotic spindle"/>
    <property type="evidence" value="ECO:0007669"/>
    <property type="project" value="TreeGrafter"/>
</dbReference>
<dbReference type="PANTHER" id="PTHR47970:SF12">
    <property type="entry name" value="KINESIN FAMILY MEMBER 11"/>
    <property type="match status" value="1"/>
</dbReference>
<dbReference type="InterPro" id="IPR001752">
    <property type="entry name" value="Kinesin_motor_dom"/>
</dbReference>
<keyword evidence="7 13" id="KW-0067">ATP-binding</keyword>
<feature type="region of interest" description="Disordered" evidence="15">
    <location>
        <begin position="1001"/>
        <end position="1041"/>
    </location>
</feature>
<evidence type="ECO:0000256" key="12">
    <source>
        <dbReference type="ARBA" id="ARBA00034704"/>
    </source>
</evidence>
<dbReference type="SUPFAM" id="SSF52540">
    <property type="entry name" value="P-loop containing nucleoside triphosphate hydrolases"/>
    <property type="match status" value="1"/>
</dbReference>
<dbReference type="InterPro" id="IPR047241">
    <property type="entry name" value="KIF11-like_kin_motor_dom"/>
</dbReference>
<keyword evidence="4" id="KW-0493">Microtubule</keyword>
<evidence type="ECO:0000256" key="11">
    <source>
        <dbReference type="ARBA" id="ARBA00023306"/>
    </source>
</evidence>
<dbReference type="Pfam" id="PF00225">
    <property type="entry name" value="Kinesin"/>
    <property type="match status" value="1"/>
</dbReference>
<dbReference type="GO" id="GO:0007018">
    <property type="term" value="P:microtubule-based movement"/>
    <property type="evidence" value="ECO:0007669"/>
    <property type="project" value="InterPro"/>
</dbReference>
<reference evidence="17" key="1">
    <citation type="submission" date="2022-10" db="EMBL/GenBank/DDBJ databases">
        <title>Tapping the CABI collections for fungal endophytes: first genome assemblies for Collariella, Neodidymelliopsis, Ascochyta clinopodiicola, Didymella pomorum, Didymosphaeria variabile, Neocosmospora piperis and Neocucurbitaria cava.</title>
        <authorList>
            <person name="Hill R."/>
        </authorList>
    </citation>
    <scope>NUCLEOTIDE SEQUENCE</scope>
    <source>
        <strain evidence="17">IMI 356815</strain>
    </source>
</reference>